<protein>
    <submittedName>
        <fullName evidence="12">TonB dependent receptor</fullName>
    </submittedName>
</protein>
<name>A0A1H2IRM4_9BACT</name>
<dbReference type="SUPFAM" id="SSF56935">
    <property type="entry name" value="Porins"/>
    <property type="match status" value="1"/>
</dbReference>
<evidence type="ECO:0000256" key="10">
    <source>
        <dbReference type="PROSITE-ProRule" id="PRU01360"/>
    </source>
</evidence>
<dbReference type="EMBL" id="FNLL01000009">
    <property type="protein sequence ID" value="SDU46536.1"/>
    <property type="molecule type" value="Genomic_DNA"/>
</dbReference>
<dbReference type="Gene3D" id="2.40.170.20">
    <property type="entry name" value="TonB-dependent receptor, beta-barrel domain"/>
    <property type="match status" value="1"/>
</dbReference>
<dbReference type="AlphaFoldDB" id="A0A1H2IRM4"/>
<accession>A0A1H2IRM4</accession>
<feature type="domain" description="TonB-dependent receptor-like beta-barrel" evidence="11">
    <location>
        <begin position="13"/>
        <end position="161"/>
    </location>
</feature>
<comment type="similarity">
    <text evidence="10">Belongs to the TonB-dependent receptor family.</text>
</comment>
<keyword evidence="6" id="KW-0798">TonB box</keyword>
<dbReference type="InterPro" id="IPR036942">
    <property type="entry name" value="Beta-barrel_TonB_sf"/>
</dbReference>
<dbReference type="PANTHER" id="PTHR30069">
    <property type="entry name" value="TONB-DEPENDENT OUTER MEMBRANE RECEPTOR"/>
    <property type="match status" value="1"/>
</dbReference>
<keyword evidence="5" id="KW-0732">Signal</keyword>
<dbReference type="PROSITE" id="PS52016">
    <property type="entry name" value="TONB_DEPENDENT_REC_3"/>
    <property type="match status" value="1"/>
</dbReference>
<evidence type="ECO:0000313" key="13">
    <source>
        <dbReference type="Proteomes" id="UP000199608"/>
    </source>
</evidence>
<evidence type="ECO:0000256" key="6">
    <source>
        <dbReference type="ARBA" id="ARBA00023077"/>
    </source>
</evidence>
<dbReference type="Pfam" id="PF00593">
    <property type="entry name" value="TonB_dep_Rec_b-barrel"/>
    <property type="match status" value="1"/>
</dbReference>
<keyword evidence="8 12" id="KW-0675">Receptor</keyword>
<keyword evidence="2 10" id="KW-0813">Transport</keyword>
<keyword evidence="3 10" id="KW-1134">Transmembrane beta strand</keyword>
<evidence type="ECO:0000313" key="12">
    <source>
        <dbReference type="EMBL" id="SDU46536.1"/>
    </source>
</evidence>
<proteinExistence type="inferred from homology"/>
<dbReference type="InterPro" id="IPR039426">
    <property type="entry name" value="TonB-dep_rcpt-like"/>
</dbReference>
<dbReference type="Proteomes" id="UP000199608">
    <property type="component" value="Unassembled WGS sequence"/>
</dbReference>
<evidence type="ECO:0000256" key="5">
    <source>
        <dbReference type="ARBA" id="ARBA00022729"/>
    </source>
</evidence>
<dbReference type="GO" id="GO:0015344">
    <property type="term" value="F:siderophore uptake transmembrane transporter activity"/>
    <property type="evidence" value="ECO:0007669"/>
    <property type="project" value="TreeGrafter"/>
</dbReference>
<comment type="subcellular location">
    <subcellularLocation>
        <location evidence="1 10">Cell outer membrane</location>
        <topology evidence="1 10">Multi-pass membrane protein</topology>
    </subcellularLocation>
</comment>
<reference evidence="13" key="1">
    <citation type="submission" date="2016-10" db="EMBL/GenBank/DDBJ databases">
        <authorList>
            <person name="Varghese N."/>
            <person name="Submissions S."/>
        </authorList>
    </citation>
    <scope>NUCLEOTIDE SEQUENCE [LARGE SCALE GENOMIC DNA]</scope>
    <source>
        <strain evidence="13">DSM 3384</strain>
    </source>
</reference>
<evidence type="ECO:0000256" key="3">
    <source>
        <dbReference type="ARBA" id="ARBA00022452"/>
    </source>
</evidence>
<dbReference type="GO" id="GO:0044718">
    <property type="term" value="P:siderophore transmembrane transport"/>
    <property type="evidence" value="ECO:0007669"/>
    <property type="project" value="TreeGrafter"/>
</dbReference>
<gene>
    <name evidence="12" type="ORF">SAMN04487931_109102</name>
</gene>
<keyword evidence="13" id="KW-1185">Reference proteome</keyword>
<sequence length="187" mass="21654">MHYDTGLFHKLNEKIDTRLSIYYIAIDNYIVANSGDSHHASSSYGYNVDKIAFYGFEAEFNAALSKKVTLFGNYTFRQINYDQEDILADAILLELSPEHKANLSIRYKMFENTRLTSDIRYVGERKTEGNVYNLDDFITVDVGIEQTLFKKIALRAYISNLFGEKYQEVYGYPLPEQTFGIRVKVTF</sequence>
<evidence type="ECO:0000256" key="1">
    <source>
        <dbReference type="ARBA" id="ARBA00004571"/>
    </source>
</evidence>
<evidence type="ECO:0000256" key="4">
    <source>
        <dbReference type="ARBA" id="ARBA00022692"/>
    </source>
</evidence>
<evidence type="ECO:0000256" key="8">
    <source>
        <dbReference type="ARBA" id="ARBA00023170"/>
    </source>
</evidence>
<keyword evidence="4 10" id="KW-0812">Transmembrane</keyword>
<evidence type="ECO:0000256" key="2">
    <source>
        <dbReference type="ARBA" id="ARBA00022448"/>
    </source>
</evidence>
<organism evidence="12 13">
    <name type="scientific">Desulfobacula phenolica</name>
    <dbReference type="NCBI Taxonomy" id="90732"/>
    <lineage>
        <taxon>Bacteria</taxon>
        <taxon>Pseudomonadati</taxon>
        <taxon>Thermodesulfobacteriota</taxon>
        <taxon>Desulfobacteria</taxon>
        <taxon>Desulfobacterales</taxon>
        <taxon>Desulfobacteraceae</taxon>
        <taxon>Desulfobacula</taxon>
    </lineage>
</organism>
<dbReference type="InterPro" id="IPR000531">
    <property type="entry name" value="Beta-barrel_TonB"/>
</dbReference>
<keyword evidence="7 10" id="KW-0472">Membrane</keyword>
<keyword evidence="9 10" id="KW-0998">Cell outer membrane</keyword>
<evidence type="ECO:0000256" key="7">
    <source>
        <dbReference type="ARBA" id="ARBA00023136"/>
    </source>
</evidence>
<dbReference type="GO" id="GO:0009279">
    <property type="term" value="C:cell outer membrane"/>
    <property type="evidence" value="ECO:0007669"/>
    <property type="project" value="UniProtKB-SubCell"/>
</dbReference>
<evidence type="ECO:0000256" key="9">
    <source>
        <dbReference type="ARBA" id="ARBA00023237"/>
    </source>
</evidence>
<evidence type="ECO:0000259" key="11">
    <source>
        <dbReference type="Pfam" id="PF00593"/>
    </source>
</evidence>
<dbReference type="PANTHER" id="PTHR30069:SF29">
    <property type="entry name" value="HEMOGLOBIN AND HEMOGLOBIN-HAPTOGLOBIN-BINDING PROTEIN 1-RELATED"/>
    <property type="match status" value="1"/>
</dbReference>